<dbReference type="EMBL" id="CAID01000002">
    <property type="protein sequence ID" value="CEG01011.1"/>
    <property type="molecule type" value="Genomic_DNA"/>
</dbReference>
<dbReference type="Proteomes" id="UP000009170">
    <property type="component" value="Unassembled WGS sequence"/>
</dbReference>
<protein>
    <submittedName>
        <fullName evidence="2">Unnamed product</fullName>
    </submittedName>
</protein>
<dbReference type="STRING" id="70448.A0A090MDL1"/>
<organism evidence="2 3">
    <name type="scientific">Ostreococcus tauri</name>
    <name type="common">Marine green alga</name>
    <dbReference type="NCBI Taxonomy" id="70448"/>
    <lineage>
        <taxon>Eukaryota</taxon>
        <taxon>Viridiplantae</taxon>
        <taxon>Chlorophyta</taxon>
        <taxon>Mamiellophyceae</taxon>
        <taxon>Mamiellales</taxon>
        <taxon>Bathycoccaceae</taxon>
        <taxon>Ostreococcus</taxon>
    </lineage>
</organism>
<reference evidence="3" key="1">
    <citation type="journal article" date="2006" name="Proc. Natl. Acad. Sci. U.S.A.">
        <title>Genome analysis of the smallest free-living eukaryote Ostreococcus tauri unveils many unique features.</title>
        <authorList>
            <person name="Derelle E."/>
            <person name="Ferraz C."/>
            <person name="Rombauts S."/>
            <person name="Rouze P."/>
            <person name="Worden A.Z."/>
            <person name="Robbens S."/>
            <person name="Partensky F."/>
            <person name="Degroeve S."/>
            <person name="Echeynie S."/>
            <person name="Cooke R."/>
            <person name="Saeys Y."/>
            <person name="Wuyts J."/>
            <person name="Jabbari K."/>
            <person name="Bowler C."/>
            <person name="Panaud O."/>
            <person name="Piegu B."/>
            <person name="Ball S.G."/>
            <person name="Ral J.-P."/>
            <person name="Bouget F.-Y."/>
            <person name="Piganeau G."/>
            <person name="De Baets B."/>
            <person name="Picard A."/>
            <person name="Delseny M."/>
            <person name="Demaille J."/>
            <person name="Van de Peer Y."/>
            <person name="Moreau H."/>
        </authorList>
    </citation>
    <scope>NUCLEOTIDE SEQUENCE [LARGE SCALE GENOMIC DNA]</scope>
    <source>
        <strain evidence="3">OTTH 0595 / CCAP 157/2 / RCC745</strain>
    </source>
</reference>
<evidence type="ECO:0000313" key="2">
    <source>
        <dbReference type="EMBL" id="CEG01011.1"/>
    </source>
</evidence>
<sequence>MDDICVEGACKLPHGQNSSTESALWLEGLLEVGGTYRSRAVSAELYQTSSVIAVEKLYEASAILQKLSQVRQTLEFSQLKTSLEQKLLLALQEKNLNKTLLSYENLLELANSRSDAHCIQQSIAVALSFIRESTSAQCGAALEIQDTLSILQLADQLSKIGLLDIVQQVISRSISQYILSRYEAELCRATLFASTQVGVRMNVAPLHVLYESIHSVLLHIELRLENGSATTTQINELIFLDLFEAWSQVIDEALVEVERGVRERFFAQSKHTREDLSSLKCLDAAIEDTILVDRICKAQHSRFQKCLEKLPLHEVSLLSQLRKDCYELFPLLRKLADYYVLLEDRYLSSSALTFTNMQNLQEVNTSQTASTTLDDVFFVVSRSVRRSFAFVDPAVTSILLKNTSSTLMEFSKQYMDIFLRQTPESSARKFPELHQYDAYLHGNRKRSKRSDIDDLVIALAPINTVSIMSCRLQQLLNDTELLRSAIFPASAESDSISNTLKLIKSLSLELVHSCKDYVSNVSRCRLNLHGEVWEKLATTDYVISNEAYHMESIGTWVNDTLMFLLNDFCTASDVLTQENNELLIRFASESLSTRLENITKACLSFNHLGALRFERELRYLISGLSSATSLHLREHFSRLTQLSVLLSAETKSEADSYLTDMTHHTSWKLAENDVEKILSLRVDLA</sequence>
<accession>A0A090MDL1</accession>
<dbReference type="Pfam" id="PF20662">
    <property type="entry name" value="COG4_C"/>
    <property type="match status" value="1"/>
</dbReference>
<dbReference type="KEGG" id="ota:OT_ostta02g02020"/>
<dbReference type="PANTHER" id="PTHR24016:SF0">
    <property type="entry name" value="CONSERVED OLIGOMERIC GOLGI COMPLEX SUBUNIT 4"/>
    <property type="match status" value="1"/>
</dbReference>
<name>A0A090MDL1_OSTTA</name>
<comment type="caution">
    <text evidence="2">The sequence shown here is derived from an EMBL/GenBank/DDBJ whole genome shotgun (WGS) entry which is preliminary data.</text>
</comment>
<dbReference type="InParanoid" id="A0A090MDL1"/>
<dbReference type="RefSeq" id="XP_003075006.2">
    <property type="nucleotide sequence ID" value="XM_003074958.2"/>
</dbReference>
<gene>
    <name evidence="2" type="ORF">OT_ostta02g02020</name>
</gene>
<dbReference type="InterPro" id="IPR048684">
    <property type="entry name" value="COG4_C"/>
</dbReference>
<dbReference type="Gene3D" id="1.20.58.1970">
    <property type="match status" value="1"/>
</dbReference>
<keyword evidence="3" id="KW-1185">Reference proteome</keyword>
<proteinExistence type="predicted"/>
<dbReference type="AlphaFoldDB" id="A0A090MDL1"/>
<evidence type="ECO:0000259" key="1">
    <source>
        <dbReference type="Pfam" id="PF20662"/>
    </source>
</evidence>
<dbReference type="GeneID" id="9837245"/>
<reference evidence="2 3" key="2">
    <citation type="journal article" date="2014" name="BMC Genomics">
        <title>An improved genome of the model marine alga Ostreococcus tauri unfolds by assessing Illumina de novo assemblies.</title>
        <authorList>
            <person name="Blanc-Mathieu R."/>
            <person name="Verhelst B."/>
            <person name="Derelle E."/>
            <person name="Rombauts S."/>
            <person name="Bouget F.Y."/>
            <person name="Carre I."/>
            <person name="Chateau A."/>
            <person name="Eyre-Walker A."/>
            <person name="Grimsley N."/>
            <person name="Moreau H."/>
            <person name="Piegu B."/>
            <person name="Rivals E."/>
            <person name="Schackwitz W."/>
            <person name="Van de Peer Y."/>
            <person name="Piganeau G."/>
        </authorList>
    </citation>
    <scope>NUCLEOTIDE SEQUENCE [LARGE SCALE GENOMIC DNA]</scope>
    <source>
        <strain evidence="3">OTTH 0595 / CCAP 157/2 / RCC745</strain>
    </source>
</reference>
<dbReference type="OrthoDB" id="47059at2759"/>
<evidence type="ECO:0000313" key="3">
    <source>
        <dbReference type="Proteomes" id="UP000009170"/>
    </source>
</evidence>
<dbReference type="PANTHER" id="PTHR24016">
    <property type="entry name" value="CONSERVED OLIGOMERIC GOLGI COMPLEX SUBUNIT 4"/>
    <property type="match status" value="1"/>
</dbReference>
<dbReference type="InterPro" id="IPR048682">
    <property type="entry name" value="COG4"/>
</dbReference>
<feature type="domain" description="Conserved oligomeric Golgi complex subunit 4 C-terminal" evidence="1">
    <location>
        <begin position="469"/>
        <end position="675"/>
    </location>
</feature>